<keyword evidence="2" id="KW-1185">Reference proteome</keyword>
<dbReference type="AlphaFoldDB" id="A0A8B6DWN0"/>
<evidence type="ECO:0000313" key="2">
    <source>
        <dbReference type="Proteomes" id="UP000596742"/>
    </source>
</evidence>
<accession>A0A8B6DWN0</accession>
<organism evidence="1 2">
    <name type="scientific">Mytilus galloprovincialis</name>
    <name type="common">Mediterranean mussel</name>
    <dbReference type="NCBI Taxonomy" id="29158"/>
    <lineage>
        <taxon>Eukaryota</taxon>
        <taxon>Metazoa</taxon>
        <taxon>Spiralia</taxon>
        <taxon>Lophotrochozoa</taxon>
        <taxon>Mollusca</taxon>
        <taxon>Bivalvia</taxon>
        <taxon>Autobranchia</taxon>
        <taxon>Pteriomorphia</taxon>
        <taxon>Mytilida</taxon>
        <taxon>Mytiloidea</taxon>
        <taxon>Mytilidae</taxon>
        <taxon>Mytilinae</taxon>
        <taxon>Mytilus</taxon>
    </lineage>
</organism>
<dbReference type="Proteomes" id="UP000596742">
    <property type="component" value="Unassembled WGS sequence"/>
</dbReference>
<name>A0A8B6DWN0_MYTGA</name>
<sequence>MDTSIVKVFRKFRGEEDPEMEEYDGKCLPTLSKAELFNIAKSIGVKLEELLLLGGFKDFRENLCNLMHFALQCADTIQEGKAVIRNHSLQFGFKLYVLHIAYLILTTNILVKYSGSREVTEEGIDVFLKNKERVVSYGHFKMTNKMPKEMVVPNGHLKMTNKTPKERVVANATSR</sequence>
<protein>
    <submittedName>
        <fullName evidence="1">Uncharacterized protein</fullName>
    </submittedName>
</protein>
<reference evidence="1" key="1">
    <citation type="submission" date="2018-11" db="EMBL/GenBank/DDBJ databases">
        <authorList>
            <person name="Alioto T."/>
            <person name="Alioto T."/>
        </authorList>
    </citation>
    <scope>NUCLEOTIDE SEQUENCE</scope>
</reference>
<gene>
    <name evidence="1" type="ORF">MGAL_10B062544</name>
</gene>
<proteinExistence type="predicted"/>
<dbReference type="EMBL" id="UYJE01004139">
    <property type="protein sequence ID" value="VDI25389.1"/>
    <property type="molecule type" value="Genomic_DNA"/>
</dbReference>
<comment type="caution">
    <text evidence="1">The sequence shown here is derived from an EMBL/GenBank/DDBJ whole genome shotgun (WGS) entry which is preliminary data.</text>
</comment>
<evidence type="ECO:0000313" key="1">
    <source>
        <dbReference type="EMBL" id="VDI25389.1"/>
    </source>
</evidence>